<keyword evidence="3" id="KW-1185">Reference proteome</keyword>
<evidence type="ECO:0000313" key="3">
    <source>
        <dbReference type="Proteomes" id="UP000319342"/>
    </source>
</evidence>
<dbReference type="EMBL" id="CP036290">
    <property type="protein sequence ID" value="QDU83222.1"/>
    <property type="molecule type" value="Genomic_DNA"/>
</dbReference>
<evidence type="ECO:0000313" key="2">
    <source>
        <dbReference type="EMBL" id="QDU83222.1"/>
    </source>
</evidence>
<dbReference type="AlphaFoldDB" id="A0A518CVG7"/>
<feature type="region of interest" description="Disordered" evidence="1">
    <location>
        <begin position="1"/>
        <end position="30"/>
    </location>
</feature>
<organism evidence="2 3">
    <name type="scientific">Rohdeia mirabilis</name>
    <dbReference type="NCBI Taxonomy" id="2528008"/>
    <lineage>
        <taxon>Bacteria</taxon>
        <taxon>Pseudomonadati</taxon>
        <taxon>Planctomycetota</taxon>
        <taxon>Planctomycetia</taxon>
        <taxon>Planctomycetia incertae sedis</taxon>
        <taxon>Rohdeia</taxon>
    </lineage>
</organism>
<proteinExistence type="predicted"/>
<reference evidence="2 3" key="1">
    <citation type="submission" date="2019-02" db="EMBL/GenBank/DDBJ databases">
        <title>Deep-cultivation of Planctomycetes and their phenomic and genomic characterization uncovers novel biology.</title>
        <authorList>
            <person name="Wiegand S."/>
            <person name="Jogler M."/>
            <person name="Boedeker C."/>
            <person name="Pinto D."/>
            <person name="Vollmers J."/>
            <person name="Rivas-Marin E."/>
            <person name="Kohn T."/>
            <person name="Peeters S.H."/>
            <person name="Heuer A."/>
            <person name="Rast P."/>
            <person name="Oberbeckmann S."/>
            <person name="Bunk B."/>
            <person name="Jeske O."/>
            <person name="Meyerdierks A."/>
            <person name="Storesund J.E."/>
            <person name="Kallscheuer N."/>
            <person name="Luecker S."/>
            <person name="Lage O.M."/>
            <person name="Pohl T."/>
            <person name="Merkel B.J."/>
            <person name="Hornburger P."/>
            <person name="Mueller R.-W."/>
            <person name="Bruemmer F."/>
            <person name="Labrenz M."/>
            <person name="Spormann A.M."/>
            <person name="Op den Camp H."/>
            <person name="Overmann J."/>
            <person name="Amann R."/>
            <person name="Jetten M.S.M."/>
            <person name="Mascher T."/>
            <person name="Medema M.H."/>
            <person name="Devos D.P."/>
            <person name="Kaster A.-K."/>
            <person name="Ovreas L."/>
            <person name="Rohde M."/>
            <person name="Galperin M.Y."/>
            <person name="Jogler C."/>
        </authorList>
    </citation>
    <scope>NUCLEOTIDE SEQUENCE [LARGE SCALE GENOMIC DNA]</scope>
    <source>
        <strain evidence="2 3">Pla163</strain>
    </source>
</reference>
<gene>
    <name evidence="2" type="ORF">Pla163_03200</name>
</gene>
<sequence>MRGSIAARPSRPNDEPARPDTLPFTAGPDVRAPHPDSLLLSTLDVGHLEVADPAGDRVEDARLVHLY</sequence>
<accession>A0A518CVG7</accession>
<dbReference type="Proteomes" id="UP000319342">
    <property type="component" value="Chromosome"/>
</dbReference>
<name>A0A518CVG7_9BACT</name>
<evidence type="ECO:0000256" key="1">
    <source>
        <dbReference type="SAM" id="MobiDB-lite"/>
    </source>
</evidence>
<protein>
    <submittedName>
        <fullName evidence="2">Uncharacterized protein</fullName>
    </submittedName>
</protein>